<keyword evidence="1 6" id="KW-0560">Oxidoreductase</keyword>
<dbReference type="RefSeq" id="WP_126822167.1">
    <property type="nucleotide sequence ID" value="NZ_JBHLWU010000001.1"/>
</dbReference>
<dbReference type="InterPro" id="IPR036249">
    <property type="entry name" value="Thioredoxin-like_sf"/>
</dbReference>
<comment type="caution">
    <text evidence="6">The sequence shown here is derived from an EMBL/GenBank/DDBJ whole genome shotgun (WGS) entry which is preliminary data.</text>
</comment>
<evidence type="ECO:0000256" key="3">
    <source>
        <dbReference type="ARBA" id="ARBA00023157"/>
    </source>
</evidence>
<keyword evidence="4" id="KW-0676">Redox-active center</keyword>
<keyword evidence="2" id="KW-0049">Antioxidant</keyword>
<dbReference type="InterPro" id="IPR050455">
    <property type="entry name" value="Tpx_Peroxidase_subfamily"/>
</dbReference>
<sequence>MEITIKGTMAEVEGVQPKVGEKAPDFSLVNLKKQIINLSDLTDKPVLISVVPDIDTRVCALQTKRFNQEAGNIKEVHFLTISNNTAEEQANWCAAEGVDMELLHDTELNFAKAYGLYIPSAKHLARSIFVVDKNGVIVYEEIVPEMAQEPDYGKALDVVTNL</sequence>
<protein>
    <submittedName>
        <fullName evidence="6">Lipid hydroperoxide peroxidase</fullName>
    </submittedName>
</protein>
<dbReference type="InterPro" id="IPR000866">
    <property type="entry name" value="AhpC/TSA"/>
</dbReference>
<dbReference type="OrthoDB" id="9781543at2"/>
<dbReference type="PANTHER" id="PTHR43110">
    <property type="entry name" value="THIOL PEROXIDASE"/>
    <property type="match status" value="1"/>
</dbReference>
<keyword evidence="3" id="KW-1015">Disulfide bond</keyword>
<feature type="domain" description="Thioredoxin" evidence="5">
    <location>
        <begin position="17"/>
        <end position="162"/>
    </location>
</feature>
<dbReference type="PROSITE" id="PS51352">
    <property type="entry name" value="THIOREDOXIN_2"/>
    <property type="match status" value="1"/>
</dbReference>
<dbReference type="EMBL" id="NGJZ01000001">
    <property type="protein sequence ID" value="RSU07998.1"/>
    <property type="molecule type" value="Genomic_DNA"/>
</dbReference>
<gene>
    <name evidence="6" type="ORF">CBF30_01795</name>
</gene>
<dbReference type="InterPro" id="IPR013766">
    <property type="entry name" value="Thioredoxin_domain"/>
</dbReference>
<dbReference type="NCBIfam" id="NF001808">
    <property type="entry name" value="PRK00522.1"/>
    <property type="match status" value="1"/>
</dbReference>
<keyword evidence="1 6" id="KW-0575">Peroxidase</keyword>
<evidence type="ECO:0000256" key="2">
    <source>
        <dbReference type="ARBA" id="ARBA00022862"/>
    </source>
</evidence>
<organism evidence="6 7">
    <name type="scientific">Vagococcus entomophilus</name>
    <dbReference type="NCBI Taxonomy" id="1160095"/>
    <lineage>
        <taxon>Bacteria</taxon>
        <taxon>Bacillati</taxon>
        <taxon>Bacillota</taxon>
        <taxon>Bacilli</taxon>
        <taxon>Lactobacillales</taxon>
        <taxon>Enterococcaceae</taxon>
        <taxon>Vagococcus</taxon>
    </lineage>
</organism>
<name>A0A430AIY8_9ENTE</name>
<evidence type="ECO:0000256" key="1">
    <source>
        <dbReference type="ARBA" id="ARBA00022559"/>
    </source>
</evidence>
<dbReference type="SUPFAM" id="SSF52833">
    <property type="entry name" value="Thioredoxin-like"/>
    <property type="match status" value="1"/>
</dbReference>
<dbReference type="Pfam" id="PF00578">
    <property type="entry name" value="AhpC-TSA"/>
    <property type="match status" value="1"/>
</dbReference>
<dbReference type="InterPro" id="IPR002065">
    <property type="entry name" value="TPX"/>
</dbReference>
<dbReference type="Gene3D" id="3.40.30.10">
    <property type="entry name" value="Glutaredoxin"/>
    <property type="match status" value="1"/>
</dbReference>
<accession>A0A430AIY8</accession>
<dbReference type="CDD" id="cd03014">
    <property type="entry name" value="PRX_Atyp2cys"/>
    <property type="match status" value="1"/>
</dbReference>
<evidence type="ECO:0000313" key="6">
    <source>
        <dbReference type="EMBL" id="RSU07998.1"/>
    </source>
</evidence>
<keyword evidence="7" id="KW-1185">Reference proteome</keyword>
<dbReference type="AlphaFoldDB" id="A0A430AIY8"/>
<reference evidence="6 7" key="1">
    <citation type="submission" date="2017-05" db="EMBL/GenBank/DDBJ databases">
        <title>Vagococcus spp. assemblies.</title>
        <authorList>
            <person name="Gulvik C.A."/>
        </authorList>
    </citation>
    <scope>NUCLEOTIDE SEQUENCE [LARGE SCALE GENOMIC DNA]</scope>
    <source>
        <strain evidence="6 7">DSM 24756</strain>
    </source>
</reference>
<dbReference type="GO" id="GO:0008379">
    <property type="term" value="F:thioredoxin peroxidase activity"/>
    <property type="evidence" value="ECO:0007669"/>
    <property type="project" value="InterPro"/>
</dbReference>
<evidence type="ECO:0000313" key="7">
    <source>
        <dbReference type="Proteomes" id="UP000288669"/>
    </source>
</evidence>
<proteinExistence type="predicted"/>
<evidence type="ECO:0000256" key="4">
    <source>
        <dbReference type="ARBA" id="ARBA00023284"/>
    </source>
</evidence>
<evidence type="ECO:0000259" key="5">
    <source>
        <dbReference type="PROSITE" id="PS51352"/>
    </source>
</evidence>
<dbReference type="PANTHER" id="PTHR43110:SF1">
    <property type="entry name" value="THIOL PEROXIDASE"/>
    <property type="match status" value="1"/>
</dbReference>
<dbReference type="Proteomes" id="UP000288669">
    <property type="component" value="Unassembled WGS sequence"/>
</dbReference>